<gene>
    <name evidence="1" type="ORF">MNBD_BACTEROID07-1020</name>
</gene>
<name>A0A3B0V961_9ZZZZ</name>
<protein>
    <recommendedName>
        <fullName evidence="2">Lipoprotein</fullName>
    </recommendedName>
</protein>
<proteinExistence type="predicted"/>
<accession>A0A3B0V961</accession>
<dbReference type="AlphaFoldDB" id="A0A3B0V961"/>
<dbReference type="PROSITE" id="PS51257">
    <property type="entry name" value="PROKAR_LIPOPROTEIN"/>
    <property type="match status" value="1"/>
</dbReference>
<dbReference type="EMBL" id="UOET01000243">
    <property type="protein sequence ID" value="VAW28464.1"/>
    <property type="molecule type" value="Genomic_DNA"/>
</dbReference>
<evidence type="ECO:0000313" key="1">
    <source>
        <dbReference type="EMBL" id="VAW28464.1"/>
    </source>
</evidence>
<dbReference type="InterPro" id="IPR019847">
    <property type="entry name" value="Gliding_motility_assoc_GldN"/>
</dbReference>
<dbReference type="Pfam" id="PF19841">
    <property type="entry name" value="GldN"/>
    <property type="match status" value="1"/>
</dbReference>
<reference evidence="1" key="1">
    <citation type="submission" date="2018-06" db="EMBL/GenBank/DDBJ databases">
        <authorList>
            <person name="Zhirakovskaya E."/>
        </authorList>
    </citation>
    <scope>NUCLEOTIDE SEQUENCE</scope>
</reference>
<organism evidence="1">
    <name type="scientific">hydrothermal vent metagenome</name>
    <dbReference type="NCBI Taxonomy" id="652676"/>
    <lineage>
        <taxon>unclassified sequences</taxon>
        <taxon>metagenomes</taxon>
        <taxon>ecological metagenomes</taxon>
    </lineage>
</organism>
<sequence>MKKYFLPFMLLAGIISSLLLFSSCHPKNEEIITKRIQYDVNIKSPHPNYDWWIQNLVGPQREKLVENILQGAVSGKFKVYDYFYQPLSRQAVARILSDTVAVKVREPVPPYAMKDTLIIRHIGIKDIRRLRFMEMWRINPKTMQFTKTVKGIAPVARHVDAEGNIRWQPLFWIFPDPKTVKELQQTR</sequence>
<evidence type="ECO:0008006" key="2">
    <source>
        <dbReference type="Google" id="ProtNLM"/>
    </source>
</evidence>